<evidence type="ECO:0000313" key="14">
    <source>
        <dbReference type="Proteomes" id="UP000440367"/>
    </source>
</evidence>
<dbReference type="Proteomes" id="UP000437068">
    <property type="component" value="Unassembled WGS sequence"/>
</dbReference>
<organism evidence="6 15">
    <name type="scientific">Phytophthora fragariae</name>
    <dbReference type="NCBI Taxonomy" id="53985"/>
    <lineage>
        <taxon>Eukaryota</taxon>
        <taxon>Sar</taxon>
        <taxon>Stramenopiles</taxon>
        <taxon>Oomycota</taxon>
        <taxon>Peronosporomycetes</taxon>
        <taxon>Peronosporales</taxon>
        <taxon>Peronosporaceae</taxon>
        <taxon>Phytophthora</taxon>
    </lineage>
</organism>
<dbReference type="Proteomes" id="UP000433483">
    <property type="component" value="Unassembled WGS sequence"/>
</dbReference>
<dbReference type="EMBL" id="QXGF01002244">
    <property type="protein sequence ID" value="KAE8925522.1"/>
    <property type="molecule type" value="Genomic_DNA"/>
</dbReference>
<evidence type="ECO:0000313" key="15">
    <source>
        <dbReference type="Proteomes" id="UP000440732"/>
    </source>
</evidence>
<accession>A0A6A3RPN9</accession>
<dbReference type="OrthoDB" id="110247at2759"/>
<dbReference type="Proteomes" id="UP000488956">
    <property type="component" value="Unassembled WGS sequence"/>
</dbReference>
<reference evidence="11 12" key="1">
    <citation type="submission" date="2018-08" db="EMBL/GenBank/DDBJ databases">
        <title>Genomic investigation of the strawberry pathogen Phytophthora fragariae indicates pathogenicity is determined by transcriptional variation in three key races.</title>
        <authorList>
            <person name="Adams T.M."/>
            <person name="Armitage A.D."/>
            <person name="Sobczyk M.K."/>
            <person name="Bates H.J."/>
            <person name="Dunwell J.M."/>
            <person name="Nellist C.F."/>
            <person name="Harrison R.J."/>
        </authorList>
    </citation>
    <scope>NUCLEOTIDE SEQUENCE [LARGE SCALE GENOMIC DNA]</scope>
    <source>
        <strain evidence="10 13">A4</strain>
        <strain evidence="9 14">BC-1</strain>
        <strain evidence="8 18">BC-23</strain>
        <strain evidence="7 12">NOV-27</strain>
        <strain evidence="6 15">NOV-5</strain>
        <strain evidence="4 16">NOV-71</strain>
        <strain evidence="2 11">NOV-9</strain>
        <strain evidence="5 19">ONT-3</strain>
        <strain evidence="3 17">SCRP245</strain>
    </source>
</reference>
<evidence type="ECO:0000313" key="13">
    <source>
        <dbReference type="Proteomes" id="UP000437068"/>
    </source>
</evidence>
<evidence type="ECO:0000313" key="16">
    <source>
        <dbReference type="Proteomes" id="UP000441208"/>
    </source>
</evidence>
<evidence type="ECO:0000313" key="17">
    <source>
        <dbReference type="Proteomes" id="UP000460718"/>
    </source>
</evidence>
<dbReference type="Proteomes" id="UP000441208">
    <property type="component" value="Unassembled WGS sequence"/>
</dbReference>
<dbReference type="Proteomes" id="UP000440732">
    <property type="component" value="Unassembled WGS sequence"/>
</dbReference>
<proteinExistence type="predicted"/>
<evidence type="ECO:0000313" key="5">
    <source>
        <dbReference type="EMBL" id="KAE9079315.1"/>
    </source>
</evidence>
<evidence type="ECO:0000313" key="3">
    <source>
        <dbReference type="EMBL" id="KAE8980892.1"/>
    </source>
</evidence>
<evidence type="ECO:0000313" key="18">
    <source>
        <dbReference type="Proteomes" id="UP000476176"/>
    </source>
</evidence>
<evidence type="ECO:0000313" key="9">
    <source>
        <dbReference type="EMBL" id="KAE9191149.1"/>
    </source>
</evidence>
<feature type="region of interest" description="Disordered" evidence="1">
    <location>
        <begin position="235"/>
        <end position="261"/>
    </location>
</feature>
<evidence type="ECO:0000313" key="19">
    <source>
        <dbReference type="Proteomes" id="UP000488956"/>
    </source>
</evidence>
<name>A0A6A3RPN9_9STRA</name>
<dbReference type="EMBL" id="QXFW01002206">
    <property type="protein sequence ID" value="KAE8980892.1"/>
    <property type="molecule type" value="Genomic_DNA"/>
</dbReference>
<dbReference type="EMBL" id="QXGD01002260">
    <property type="protein sequence ID" value="KAE9191149.1"/>
    <property type="molecule type" value="Genomic_DNA"/>
</dbReference>
<dbReference type="Proteomes" id="UP000440367">
    <property type="component" value="Unassembled WGS sequence"/>
</dbReference>
<gene>
    <name evidence="10" type="ORF">PF001_g22776</name>
    <name evidence="9" type="ORF">PF002_g24580</name>
    <name evidence="8" type="ORF">PF004_g22332</name>
    <name evidence="7" type="ORF">PF005_g23539</name>
    <name evidence="6" type="ORF">PF006_g22787</name>
    <name evidence="4" type="ORF">PF007_g23578</name>
    <name evidence="2" type="ORF">PF009_g24270</name>
    <name evidence="5" type="ORF">PF010_g22797</name>
    <name evidence="3" type="ORF">PF011_g22248</name>
</gene>
<dbReference type="EMBL" id="QXFZ01002243">
    <property type="protein sequence ID" value="KAE9079130.1"/>
    <property type="molecule type" value="Genomic_DNA"/>
</dbReference>
<evidence type="ECO:0000313" key="6">
    <source>
        <dbReference type="EMBL" id="KAE9100944.1"/>
    </source>
</evidence>
<dbReference type="Proteomes" id="UP000429523">
    <property type="component" value="Unassembled WGS sequence"/>
</dbReference>
<evidence type="ECO:0000313" key="10">
    <source>
        <dbReference type="EMBL" id="KAE9283593.1"/>
    </source>
</evidence>
<dbReference type="Proteomes" id="UP000476176">
    <property type="component" value="Unassembled WGS sequence"/>
</dbReference>
<dbReference type="EMBL" id="QXGE01002241">
    <property type="protein sequence ID" value="KAE9283593.1"/>
    <property type="molecule type" value="Genomic_DNA"/>
</dbReference>
<comment type="caution">
    <text evidence="6">The sequence shown here is derived from an EMBL/GenBank/DDBJ whole genome shotgun (WGS) entry which is preliminary data.</text>
</comment>
<dbReference type="EMBL" id="QXGB01002252">
    <property type="protein sequence ID" value="KAE9179829.1"/>
    <property type="molecule type" value="Genomic_DNA"/>
</dbReference>
<protein>
    <submittedName>
        <fullName evidence="6">Uncharacterized protein</fullName>
    </submittedName>
</protein>
<evidence type="ECO:0000313" key="11">
    <source>
        <dbReference type="Proteomes" id="UP000429523"/>
    </source>
</evidence>
<dbReference type="Proteomes" id="UP000460718">
    <property type="component" value="Unassembled WGS sequence"/>
</dbReference>
<dbReference type="EMBL" id="QXGC01002224">
    <property type="protein sequence ID" value="KAE9189020.1"/>
    <property type="molecule type" value="Genomic_DNA"/>
</dbReference>
<evidence type="ECO:0000313" key="7">
    <source>
        <dbReference type="EMBL" id="KAE9179829.1"/>
    </source>
</evidence>
<evidence type="ECO:0000313" key="12">
    <source>
        <dbReference type="Proteomes" id="UP000433483"/>
    </source>
</evidence>
<sequence length="261" mass="28223">MPSISCAVVGTDGTSLLAVDAPSSSSVGEVSNLLKARRPQAFRDVIPLEMQMFRTGSHGRYISSTSFELGLLPEFLEAGEYKWASEYILSDWEELHPDENTGNALPPATGGDRAQVVQIVALIPVRKVVCACGHNVFRVSINESAAVAELKDEIHRRMAGVSKLVKAKIGNLSLTRDEVRGRHSLQVADRLRLLAASDEIDTSRTVRAVFGDRESREAIDVLIVPYEINVESLQTPAAGGGRSNPLQQSSPVGGKVKSDNF</sequence>
<evidence type="ECO:0000256" key="1">
    <source>
        <dbReference type="SAM" id="MobiDB-lite"/>
    </source>
</evidence>
<evidence type="ECO:0000313" key="2">
    <source>
        <dbReference type="EMBL" id="KAE8925522.1"/>
    </source>
</evidence>
<dbReference type="EMBL" id="QXGA01002262">
    <property type="protein sequence ID" value="KAE9100944.1"/>
    <property type="molecule type" value="Genomic_DNA"/>
</dbReference>
<dbReference type="EMBL" id="QXFX01002222">
    <property type="protein sequence ID" value="KAE9079315.1"/>
    <property type="molecule type" value="Genomic_DNA"/>
</dbReference>
<keyword evidence="12" id="KW-1185">Reference proteome</keyword>
<evidence type="ECO:0000313" key="8">
    <source>
        <dbReference type="EMBL" id="KAE9189020.1"/>
    </source>
</evidence>
<dbReference type="AlphaFoldDB" id="A0A6A3RPN9"/>
<evidence type="ECO:0000313" key="4">
    <source>
        <dbReference type="EMBL" id="KAE9079130.1"/>
    </source>
</evidence>